<dbReference type="SMART" id="SM00020">
    <property type="entry name" value="Tryp_SPc"/>
    <property type="match status" value="1"/>
</dbReference>
<dbReference type="EMBL" id="BNAV01000014">
    <property type="protein sequence ID" value="GHF81472.1"/>
    <property type="molecule type" value="Genomic_DNA"/>
</dbReference>
<keyword evidence="2" id="KW-1015">Disulfide bond</keyword>
<evidence type="ECO:0000259" key="4">
    <source>
        <dbReference type="PROSITE" id="PS50240"/>
    </source>
</evidence>
<dbReference type="InterPro" id="IPR009003">
    <property type="entry name" value="Peptidase_S1_PA"/>
</dbReference>
<dbReference type="Gene3D" id="2.40.10.10">
    <property type="entry name" value="Trypsin-like serine proteases"/>
    <property type="match status" value="1"/>
</dbReference>
<evidence type="ECO:0000313" key="6">
    <source>
        <dbReference type="Proteomes" id="UP000658656"/>
    </source>
</evidence>
<evidence type="ECO:0000256" key="1">
    <source>
        <dbReference type="ARBA" id="ARBA00007664"/>
    </source>
</evidence>
<dbReference type="InterPro" id="IPR001254">
    <property type="entry name" value="Trypsin_dom"/>
</dbReference>
<accession>A0A8H9IZ75</accession>
<dbReference type="Pfam" id="PF00089">
    <property type="entry name" value="Trypsin"/>
    <property type="match status" value="1"/>
</dbReference>
<dbReference type="PANTHER" id="PTHR24276">
    <property type="entry name" value="POLYSERASE-RELATED"/>
    <property type="match status" value="1"/>
</dbReference>
<feature type="signal peptide" evidence="3">
    <location>
        <begin position="1"/>
        <end position="22"/>
    </location>
</feature>
<reference evidence="5" key="1">
    <citation type="journal article" date="2014" name="Int. J. Syst. Evol. Microbiol.">
        <title>Complete genome sequence of Corynebacterium casei LMG S-19264T (=DSM 44701T), isolated from a smear-ripened cheese.</title>
        <authorList>
            <consortium name="US DOE Joint Genome Institute (JGI-PGF)"/>
            <person name="Walter F."/>
            <person name="Albersmeier A."/>
            <person name="Kalinowski J."/>
            <person name="Ruckert C."/>
        </authorList>
    </citation>
    <scope>NUCLEOTIDE SEQUENCE</scope>
    <source>
        <strain evidence="5">CGMCC 4.7679</strain>
    </source>
</reference>
<gene>
    <name evidence="5" type="ORF">GCM10017566_64620</name>
</gene>
<dbReference type="SUPFAM" id="SSF50494">
    <property type="entry name" value="Trypsin-like serine proteases"/>
    <property type="match status" value="1"/>
</dbReference>
<name>A0A8H9IZ75_9PSEU</name>
<organism evidence="5 6">
    <name type="scientific">Amycolatopsis bartoniae</name>
    <dbReference type="NCBI Taxonomy" id="941986"/>
    <lineage>
        <taxon>Bacteria</taxon>
        <taxon>Bacillati</taxon>
        <taxon>Actinomycetota</taxon>
        <taxon>Actinomycetes</taxon>
        <taxon>Pseudonocardiales</taxon>
        <taxon>Pseudonocardiaceae</taxon>
        <taxon>Amycolatopsis</taxon>
    </lineage>
</organism>
<keyword evidence="6" id="KW-1185">Reference proteome</keyword>
<comment type="caution">
    <text evidence="5">The sequence shown here is derived from an EMBL/GenBank/DDBJ whole genome shotgun (WGS) entry which is preliminary data.</text>
</comment>
<sequence length="255" mass="26248">MRRITVTGMVAAVLAGSAGAAAALWTGSGPAGAVADGHDAAPGQFPFAVEITATDIPKPDGSTYDSACSAGLISPQWIVTAGHCFHDVNRNPVSGPPLYHATATIGVAELSDPNAVTVDIVDVRQSPANDIALAKLASPVEGVETLQLPQQAPAVGDELTLAGWGATESTNPTPSTQLRYGRVEVSSVTRTTVLAHGVWPEADTSACTYDSGAPYFSGTTLVSVESTGPDCPHTDDETTLRVDVIADWIQQEIGQ</sequence>
<reference evidence="5" key="2">
    <citation type="submission" date="2020-09" db="EMBL/GenBank/DDBJ databases">
        <authorList>
            <person name="Sun Q."/>
            <person name="Zhou Y."/>
        </authorList>
    </citation>
    <scope>NUCLEOTIDE SEQUENCE</scope>
    <source>
        <strain evidence="5">CGMCC 4.7679</strain>
    </source>
</reference>
<dbReference type="PRINTS" id="PR00722">
    <property type="entry name" value="CHYMOTRYPSIN"/>
</dbReference>
<evidence type="ECO:0000256" key="2">
    <source>
        <dbReference type="ARBA" id="ARBA00023157"/>
    </source>
</evidence>
<dbReference type="InterPro" id="IPR001314">
    <property type="entry name" value="Peptidase_S1A"/>
</dbReference>
<dbReference type="PROSITE" id="PS00134">
    <property type="entry name" value="TRYPSIN_HIS"/>
    <property type="match status" value="1"/>
</dbReference>
<dbReference type="InterPro" id="IPR050430">
    <property type="entry name" value="Peptidase_S1"/>
</dbReference>
<protein>
    <submittedName>
        <fullName evidence="5">Esterase</fullName>
    </submittedName>
</protein>
<dbReference type="RefSeq" id="WP_145938888.1">
    <property type="nucleotide sequence ID" value="NZ_BNAV01000014.1"/>
</dbReference>
<dbReference type="PANTHER" id="PTHR24276:SF98">
    <property type="entry name" value="FI18310P1-RELATED"/>
    <property type="match status" value="1"/>
</dbReference>
<dbReference type="PROSITE" id="PS50240">
    <property type="entry name" value="TRYPSIN_DOM"/>
    <property type="match status" value="1"/>
</dbReference>
<dbReference type="AlphaFoldDB" id="A0A8H9IZ75"/>
<dbReference type="GO" id="GO:0006508">
    <property type="term" value="P:proteolysis"/>
    <property type="evidence" value="ECO:0007669"/>
    <property type="project" value="InterPro"/>
</dbReference>
<proteinExistence type="inferred from homology"/>
<feature type="domain" description="Peptidase S1" evidence="4">
    <location>
        <begin position="34"/>
        <end position="254"/>
    </location>
</feature>
<dbReference type="InterPro" id="IPR043504">
    <property type="entry name" value="Peptidase_S1_PA_chymotrypsin"/>
</dbReference>
<dbReference type="InterPro" id="IPR018114">
    <property type="entry name" value="TRYPSIN_HIS"/>
</dbReference>
<feature type="chain" id="PRO_5039064799" evidence="3">
    <location>
        <begin position="23"/>
        <end position="255"/>
    </location>
</feature>
<dbReference type="Proteomes" id="UP000658656">
    <property type="component" value="Unassembled WGS sequence"/>
</dbReference>
<comment type="similarity">
    <text evidence="1">Belongs to the peptidase S1 family.</text>
</comment>
<evidence type="ECO:0000313" key="5">
    <source>
        <dbReference type="EMBL" id="GHF81472.1"/>
    </source>
</evidence>
<keyword evidence="3" id="KW-0732">Signal</keyword>
<dbReference type="GO" id="GO:0004252">
    <property type="term" value="F:serine-type endopeptidase activity"/>
    <property type="evidence" value="ECO:0007669"/>
    <property type="project" value="InterPro"/>
</dbReference>
<dbReference type="OrthoDB" id="9815928at2"/>
<evidence type="ECO:0000256" key="3">
    <source>
        <dbReference type="SAM" id="SignalP"/>
    </source>
</evidence>